<accession>A0ABY7EVY7</accession>
<feature type="transmembrane region" description="Helical" evidence="1">
    <location>
        <begin position="32"/>
        <end position="53"/>
    </location>
</feature>
<keyword evidence="3" id="KW-1185">Reference proteome</keyword>
<evidence type="ECO:0000256" key="1">
    <source>
        <dbReference type="SAM" id="Phobius"/>
    </source>
</evidence>
<evidence type="ECO:0000313" key="2">
    <source>
        <dbReference type="EMBL" id="WAR12698.1"/>
    </source>
</evidence>
<evidence type="ECO:0000313" key="3">
    <source>
        <dbReference type="Proteomes" id="UP001164746"/>
    </source>
</evidence>
<reference evidence="2" key="1">
    <citation type="submission" date="2022-11" db="EMBL/GenBank/DDBJ databases">
        <title>Centuries of genome instability and evolution in soft-shell clam transmissible cancer (bioRxiv).</title>
        <authorList>
            <person name="Hart S.F.M."/>
            <person name="Yonemitsu M.A."/>
            <person name="Giersch R.M."/>
            <person name="Beal B.F."/>
            <person name="Arriagada G."/>
            <person name="Davis B.W."/>
            <person name="Ostrander E.A."/>
            <person name="Goff S.P."/>
            <person name="Metzger M.J."/>
        </authorList>
    </citation>
    <scope>NUCLEOTIDE SEQUENCE</scope>
    <source>
        <strain evidence="2">MELC-2E11</strain>
        <tissue evidence="2">Siphon/mantle</tissue>
    </source>
</reference>
<keyword evidence="1" id="KW-1133">Transmembrane helix</keyword>
<name>A0ABY7EVY7_MYAAR</name>
<sequence length="465" mass="51844">MKPTFGMEGTKDCGMVIEDPREEKKRPKLAKYLAASLVGLVTVAGIVVLSVYIGTRISKGAYEGALRKYSDGDGRQVEEMITQTQDEVLVDVPNSVHMVYDYKHGLVFRRYTDMNTKKRGPCYAAYIGEMDPKPDTQFAEEGQMPAPTGEPEIKQQWRFTDNKVPSNLASSTNVQNMCQDTDIFWMEKTADTGLEKREDYVLVYIGSVYYDAIYNGVAGRLEARYYDVFNVNDSMYHGKVQCHLVDLLMQTPGNTASAVPSCRPSLADSRQQGKIERHIADRPLQTPGNTSKYSAILSNVPCRLKATRQSAVPSCRPSHADSMQYGKVQCHLVDYPLQTPGNRAKSSTILSTVLCRLQATGQSPVPYCRPSFPDSRQQGKVQFHLVDRLMQTPENTAKCSAILPTVPCRLQTPGNRAKSSAILPTVLCRFQATRQSPVPYCRPAHADSMQQGKVQCHLVDRHLQT</sequence>
<protein>
    <recommendedName>
        <fullName evidence="4">Integral membrane protein 2</fullName>
    </recommendedName>
</protein>
<organism evidence="2 3">
    <name type="scientific">Mya arenaria</name>
    <name type="common">Soft-shell clam</name>
    <dbReference type="NCBI Taxonomy" id="6604"/>
    <lineage>
        <taxon>Eukaryota</taxon>
        <taxon>Metazoa</taxon>
        <taxon>Spiralia</taxon>
        <taxon>Lophotrochozoa</taxon>
        <taxon>Mollusca</taxon>
        <taxon>Bivalvia</taxon>
        <taxon>Autobranchia</taxon>
        <taxon>Heteroconchia</taxon>
        <taxon>Euheterodonta</taxon>
        <taxon>Imparidentia</taxon>
        <taxon>Neoheterodontei</taxon>
        <taxon>Myida</taxon>
        <taxon>Myoidea</taxon>
        <taxon>Myidae</taxon>
        <taxon>Mya</taxon>
    </lineage>
</organism>
<keyword evidence="1" id="KW-0472">Membrane</keyword>
<proteinExistence type="predicted"/>
<keyword evidence="1" id="KW-0812">Transmembrane</keyword>
<gene>
    <name evidence="2" type="ORF">MAR_026878</name>
</gene>
<evidence type="ECO:0008006" key="4">
    <source>
        <dbReference type="Google" id="ProtNLM"/>
    </source>
</evidence>
<dbReference type="Proteomes" id="UP001164746">
    <property type="component" value="Chromosome 8"/>
</dbReference>
<dbReference type="EMBL" id="CP111019">
    <property type="protein sequence ID" value="WAR12698.1"/>
    <property type="molecule type" value="Genomic_DNA"/>
</dbReference>